<dbReference type="Gene3D" id="3.10.620.30">
    <property type="match status" value="1"/>
</dbReference>
<dbReference type="Gene3D" id="2.60.120.1130">
    <property type="match status" value="1"/>
</dbReference>
<dbReference type="RefSeq" id="WP_379976883.1">
    <property type="nucleotide sequence ID" value="NZ_JBHSFV010000001.1"/>
</dbReference>
<reference evidence="4" key="1">
    <citation type="journal article" date="2019" name="Int. J. Syst. Evol. Microbiol.">
        <title>The Global Catalogue of Microorganisms (GCM) 10K type strain sequencing project: providing services to taxonomists for standard genome sequencing and annotation.</title>
        <authorList>
            <consortium name="The Broad Institute Genomics Platform"/>
            <consortium name="The Broad Institute Genome Sequencing Center for Infectious Disease"/>
            <person name="Wu L."/>
            <person name="Ma J."/>
        </authorList>
    </citation>
    <scope>NUCLEOTIDE SEQUENCE [LARGE SCALE GENOMIC DNA]</scope>
    <source>
        <strain evidence="4">YJ-61-S</strain>
    </source>
</reference>
<dbReference type="InterPro" id="IPR038765">
    <property type="entry name" value="Papain-like_cys_pep_sf"/>
</dbReference>
<evidence type="ECO:0000313" key="4">
    <source>
        <dbReference type="Proteomes" id="UP001596043"/>
    </source>
</evidence>
<feature type="signal peptide" evidence="1">
    <location>
        <begin position="1"/>
        <end position="18"/>
    </location>
</feature>
<proteinExistence type="predicted"/>
<accession>A0ABV9HR87</accession>
<dbReference type="Pfam" id="PF12969">
    <property type="entry name" value="DUF3857"/>
    <property type="match status" value="1"/>
</dbReference>
<organism evidence="3 4">
    <name type="scientific">Dokdonia ponticola</name>
    <dbReference type="NCBI Taxonomy" id="2041041"/>
    <lineage>
        <taxon>Bacteria</taxon>
        <taxon>Pseudomonadati</taxon>
        <taxon>Bacteroidota</taxon>
        <taxon>Flavobacteriia</taxon>
        <taxon>Flavobacteriales</taxon>
        <taxon>Flavobacteriaceae</taxon>
        <taxon>Dokdonia</taxon>
    </lineage>
</organism>
<dbReference type="Gene3D" id="2.60.40.3140">
    <property type="match status" value="1"/>
</dbReference>
<feature type="chain" id="PRO_5047421274" evidence="1">
    <location>
        <begin position="19"/>
        <end position="634"/>
    </location>
</feature>
<gene>
    <name evidence="3" type="ORF">ACFO3O_02115</name>
</gene>
<feature type="domain" description="DUF3857" evidence="2">
    <location>
        <begin position="56"/>
        <end position="212"/>
    </location>
</feature>
<sequence>MRLLLLCCILLQSTLLLAQTPQELQAIILPKDLVENADSIIRDEQTTVHIPDQRTLEIDYYRVITVLNKKGMSDINAVIDYDKDSRIKKLEAIIYDKFGKEIKEVKKNDFKDVSAVGGSTLFSDSRIKYLEYTPVSYPFTVVFSYSKVTKDTALIPFWYPNTTYQSSTVKSMYTLTYASEFELKHKVLNPSEQIVIDESPGKIEVSVKNYKAYVPEAYGPGFKKIVPKVIFALNKFHLSGVDGTGDDWASYGKWIDDYLLKGTRELPLETKNEILKLVEGDTSKIEKARKIYEYVQQKTRYISVQIGIGGWKPMLASEVDALGYGDCKALTNYTKSLLEVAEIPSYYTVLYAGGDKNDIQSDFASMQGNHAILSIPNGEEYVWLECTSQDIPFGFIGDFTDDRDVVVITPEGGKIVHTDIYDYSKNTQHLTGVCKITPEGALEATVTMKSKGIQYNDRYALENQIESDQNKHYYNFWRHINNMKIGSIDLENNRRDVVMNEKITFSADNYASFAGEEMLVALNAVNRYTNVPKRYKERNLDLYIDRGFVDEDEVIVTIPDTYVLQDSFENIHEESEFGTYDVTFERVDDNNIKYTRKFSMYNGTFSKEKYKDFRSFIRKIVRYDDQKIVLTKKQ</sequence>
<name>A0ABV9HR87_9FLAO</name>
<comment type="caution">
    <text evidence="3">The sequence shown here is derived from an EMBL/GenBank/DDBJ whole genome shotgun (WGS) entry which is preliminary data.</text>
</comment>
<protein>
    <submittedName>
        <fullName evidence="3">DUF3857 domain-containing protein</fullName>
    </submittedName>
</protein>
<dbReference type="InterPro" id="IPR024618">
    <property type="entry name" value="DUF3857"/>
</dbReference>
<dbReference type="SUPFAM" id="SSF54001">
    <property type="entry name" value="Cysteine proteinases"/>
    <property type="match status" value="1"/>
</dbReference>
<keyword evidence="1" id="KW-0732">Signal</keyword>
<dbReference type="EMBL" id="JBHSFV010000001">
    <property type="protein sequence ID" value="MFC4632681.1"/>
    <property type="molecule type" value="Genomic_DNA"/>
</dbReference>
<evidence type="ECO:0000313" key="3">
    <source>
        <dbReference type="EMBL" id="MFC4632681.1"/>
    </source>
</evidence>
<keyword evidence="4" id="KW-1185">Reference proteome</keyword>
<evidence type="ECO:0000256" key="1">
    <source>
        <dbReference type="SAM" id="SignalP"/>
    </source>
</evidence>
<evidence type="ECO:0000259" key="2">
    <source>
        <dbReference type="Pfam" id="PF12969"/>
    </source>
</evidence>
<dbReference type="Proteomes" id="UP001596043">
    <property type="component" value="Unassembled WGS sequence"/>
</dbReference>